<evidence type="ECO:0000259" key="8">
    <source>
        <dbReference type="Pfam" id="PF00155"/>
    </source>
</evidence>
<dbReference type="InterPro" id="IPR050596">
    <property type="entry name" value="AspAT/PAT-like"/>
</dbReference>
<feature type="domain" description="Aminotransferase class I/classII large" evidence="8">
    <location>
        <begin position="34"/>
        <end position="394"/>
    </location>
</feature>
<dbReference type="EC" id="2.6.1.-" evidence="6"/>
<dbReference type="InterPro" id="IPR015422">
    <property type="entry name" value="PyrdxlP-dep_Trfase_small"/>
</dbReference>
<evidence type="ECO:0000256" key="2">
    <source>
        <dbReference type="ARBA" id="ARBA00007441"/>
    </source>
</evidence>
<dbReference type="GO" id="GO:0030170">
    <property type="term" value="F:pyridoxal phosphate binding"/>
    <property type="evidence" value="ECO:0007669"/>
    <property type="project" value="InterPro"/>
</dbReference>
<dbReference type="EMBL" id="NEVM01000005">
    <property type="protein sequence ID" value="OZI32518.1"/>
    <property type="molecule type" value="Genomic_DNA"/>
</dbReference>
<organism evidence="9 10">
    <name type="scientific">Bordetella genomosp. 10</name>
    <dbReference type="NCBI Taxonomy" id="1416804"/>
    <lineage>
        <taxon>Bacteria</taxon>
        <taxon>Pseudomonadati</taxon>
        <taxon>Pseudomonadota</taxon>
        <taxon>Betaproteobacteria</taxon>
        <taxon>Burkholderiales</taxon>
        <taxon>Alcaligenaceae</taxon>
        <taxon>Bordetella</taxon>
    </lineage>
</organism>
<protein>
    <recommendedName>
        <fullName evidence="6">Aminotransferase</fullName>
        <ecNumber evidence="6">2.6.1.-</ecNumber>
    </recommendedName>
</protein>
<evidence type="ECO:0000256" key="7">
    <source>
        <dbReference type="SAM" id="MobiDB-lite"/>
    </source>
</evidence>
<dbReference type="InterPro" id="IPR015424">
    <property type="entry name" value="PyrdxlP-dep_Trfase"/>
</dbReference>
<dbReference type="Gene3D" id="3.40.640.10">
    <property type="entry name" value="Type I PLP-dependent aspartate aminotransferase-like (Major domain)"/>
    <property type="match status" value="1"/>
</dbReference>
<dbReference type="Proteomes" id="UP000216020">
    <property type="component" value="Unassembled WGS sequence"/>
</dbReference>
<name>A0A261S572_9BORD</name>
<dbReference type="SUPFAM" id="SSF53383">
    <property type="entry name" value="PLP-dependent transferases"/>
    <property type="match status" value="1"/>
</dbReference>
<sequence length="402" mass="43294">MQNNCASQRVQRIKPSPSGAAADRASDLKREGRPIISLVVGEPDFDTPVHICQAGCEAIMKGDTRYTHGRGTMALREAVARKLKRENGLEYGTQEIIVTAGAKAAIYLALGATLNPGDEVIVPAPHWVSYTDMTLACDGVPVVVACPESSGFKITPDQLEAAITPRTRWLMINSPCNPTGATYSAQEYSALADVLRRHPQVLLMTDEIYEHLYYGAEPIVHPLIVAPDLRDRTLIVNGVSKSYAMTGWRIGYIAGPADLMRAINVLKSQAAGATASMSQAAAVAALDGDQSFVAQSREIFKTRRDATVRLLNEIPGLSCRTPDGAFYLYVNCAALIGKRTPAGAVLNNDDAVVMYMLETENVALVAGSAYGLSPYFRMSIATSMENLQEGCKRIARAIAALQ</sequence>
<evidence type="ECO:0000256" key="5">
    <source>
        <dbReference type="ARBA" id="ARBA00022898"/>
    </source>
</evidence>
<evidence type="ECO:0000256" key="1">
    <source>
        <dbReference type="ARBA" id="ARBA00001933"/>
    </source>
</evidence>
<dbReference type="FunFam" id="3.40.640.10:FF:000033">
    <property type="entry name" value="Aspartate aminotransferase"/>
    <property type="match status" value="1"/>
</dbReference>
<dbReference type="CDD" id="cd00609">
    <property type="entry name" value="AAT_like"/>
    <property type="match status" value="1"/>
</dbReference>
<dbReference type="GO" id="GO:0008483">
    <property type="term" value="F:transaminase activity"/>
    <property type="evidence" value="ECO:0007669"/>
    <property type="project" value="UniProtKB-KW"/>
</dbReference>
<dbReference type="PANTHER" id="PTHR46383:SF1">
    <property type="entry name" value="ASPARTATE AMINOTRANSFERASE"/>
    <property type="match status" value="1"/>
</dbReference>
<evidence type="ECO:0000256" key="4">
    <source>
        <dbReference type="ARBA" id="ARBA00022679"/>
    </source>
</evidence>
<gene>
    <name evidence="9" type="ORF">CAL29_27245</name>
</gene>
<dbReference type="Pfam" id="PF00155">
    <property type="entry name" value="Aminotran_1_2"/>
    <property type="match status" value="1"/>
</dbReference>
<keyword evidence="10" id="KW-1185">Reference proteome</keyword>
<keyword evidence="4 6" id="KW-0808">Transferase</keyword>
<dbReference type="Gene3D" id="3.90.1150.10">
    <property type="entry name" value="Aspartate Aminotransferase, domain 1"/>
    <property type="match status" value="1"/>
</dbReference>
<dbReference type="PANTHER" id="PTHR46383">
    <property type="entry name" value="ASPARTATE AMINOTRANSFERASE"/>
    <property type="match status" value="1"/>
</dbReference>
<dbReference type="AlphaFoldDB" id="A0A261S572"/>
<evidence type="ECO:0000256" key="6">
    <source>
        <dbReference type="RuleBase" id="RU000481"/>
    </source>
</evidence>
<dbReference type="GO" id="GO:0006520">
    <property type="term" value="P:amino acid metabolic process"/>
    <property type="evidence" value="ECO:0007669"/>
    <property type="project" value="InterPro"/>
</dbReference>
<evidence type="ECO:0000256" key="3">
    <source>
        <dbReference type="ARBA" id="ARBA00022576"/>
    </source>
</evidence>
<proteinExistence type="inferred from homology"/>
<dbReference type="NCBIfam" id="NF004769">
    <property type="entry name" value="PRK06107.1"/>
    <property type="match status" value="1"/>
</dbReference>
<feature type="region of interest" description="Disordered" evidence="7">
    <location>
        <begin position="1"/>
        <end position="27"/>
    </location>
</feature>
<dbReference type="InterPro" id="IPR004838">
    <property type="entry name" value="NHTrfase_class1_PyrdxlP-BS"/>
</dbReference>
<comment type="similarity">
    <text evidence="2 6">Belongs to the class-I pyridoxal-phosphate-dependent aminotransferase family.</text>
</comment>
<dbReference type="OrthoDB" id="9803354at2"/>
<comment type="cofactor">
    <cofactor evidence="1 6">
        <name>pyridoxal 5'-phosphate</name>
        <dbReference type="ChEBI" id="CHEBI:597326"/>
    </cofactor>
</comment>
<keyword evidence="5" id="KW-0663">Pyridoxal phosphate</keyword>
<accession>A0A261S572</accession>
<comment type="caution">
    <text evidence="9">The sequence shown here is derived from an EMBL/GenBank/DDBJ whole genome shotgun (WGS) entry which is preliminary data.</text>
</comment>
<feature type="compositionally biased region" description="Polar residues" evidence="7">
    <location>
        <begin position="1"/>
        <end position="10"/>
    </location>
</feature>
<reference evidence="10" key="1">
    <citation type="submission" date="2017-05" db="EMBL/GenBank/DDBJ databases">
        <title>Complete and WGS of Bordetella genogroups.</title>
        <authorList>
            <person name="Spilker T."/>
            <person name="Lipuma J."/>
        </authorList>
    </citation>
    <scope>NUCLEOTIDE SEQUENCE [LARGE SCALE GENOMIC DNA]</scope>
    <source>
        <strain evidence="10">AU16122</strain>
    </source>
</reference>
<keyword evidence="3 6" id="KW-0032">Aminotransferase</keyword>
<dbReference type="PROSITE" id="PS00105">
    <property type="entry name" value="AA_TRANSFER_CLASS_1"/>
    <property type="match status" value="1"/>
</dbReference>
<dbReference type="InterPro" id="IPR004839">
    <property type="entry name" value="Aminotransferase_I/II_large"/>
</dbReference>
<evidence type="ECO:0000313" key="10">
    <source>
        <dbReference type="Proteomes" id="UP000216020"/>
    </source>
</evidence>
<evidence type="ECO:0000313" key="9">
    <source>
        <dbReference type="EMBL" id="OZI32518.1"/>
    </source>
</evidence>
<dbReference type="InterPro" id="IPR015421">
    <property type="entry name" value="PyrdxlP-dep_Trfase_major"/>
</dbReference>
<dbReference type="RefSeq" id="WP_094856942.1">
    <property type="nucleotide sequence ID" value="NZ_NEVM01000005.1"/>
</dbReference>